<dbReference type="PANTHER" id="PTHR42195:SF1">
    <property type="entry name" value="ZINC FINGER PROTEIN"/>
    <property type="match status" value="1"/>
</dbReference>
<feature type="compositionally biased region" description="Basic and acidic residues" evidence="1">
    <location>
        <begin position="181"/>
        <end position="207"/>
    </location>
</feature>
<evidence type="ECO:0000256" key="1">
    <source>
        <dbReference type="SAM" id="MobiDB-lite"/>
    </source>
</evidence>
<evidence type="ECO:0000313" key="2">
    <source>
        <dbReference type="EMBL" id="AIF16060.1"/>
    </source>
</evidence>
<organism evidence="2">
    <name type="scientific">uncultured marine group II/III euryarchaeote KM3_72_E02</name>
    <dbReference type="NCBI Taxonomy" id="1456498"/>
    <lineage>
        <taxon>Archaea</taxon>
        <taxon>Methanobacteriati</taxon>
        <taxon>Methanobacteriota</taxon>
        <taxon>environmental samples</taxon>
    </lineage>
</organism>
<reference evidence="2" key="1">
    <citation type="journal article" date="2014" name="Genome Biol. Evol.">
        <title>Pangenome evidence for extensive interdomain horizontal transfer affecting lineage core and shell genes in uncultured planktonic thaumarchaeota and euryarchaeota.</title>
        <authorList>
            <person name="Deschamps P."/>
            <person name="Zivanovic Y."/>
            <person name="Moreira D."/>
            <person name="Rodriguez-Valera F."/>
            <person name="Lopez-Garcia P."/>
        </authorList>
    </citation>
    <scope>NUCLEOTIDE SEQUENCE</scope>
</reference>
<protein>
    <submittedName>
        <fullName evidence="2">Putative archaeal Zn-finger protein</fullName>
    </submittedName>
</protein>
<proteinExistence type="predicted"/>
<feature type="region of interest" description="Disordered" evidence="1">
    <location>
        <begin position="180"/>
        <end position="207"/>
    </location>
</feature>
<dbReference type="Pfam" id="PF19769">
    <property type="entry name" value="CPxCG_zf"/>
    <property type="match status" value="1"/>
</dbReference>
<dbReference type="EMBL" id="KF901045">
    <property type="protein sequence ID" value="AIF16060.1"/>
    <property type="molecule type" value="Genomic_DNA"/>
</dbReference>
<accession>A0A075HLB2</accession>
<name>A0A075HLB2_9EURY</name>
<dbReference type="AlphaFoldDB" id="A0A075HLB2"/>
<sequence length="207" mass="23988">MTEHNVLRRQAKGEGEDVLVQCVDCQEVQTLHLRPGKAVSITSILSDGADSRTDYVEADDDEKISVGDVFEHDEILYKITRLDDSESRPKKIIDARDISTLWAVRCDKAVVRLTMTDGEESRSKTIECSPEDVFSCGSIMEVDGERWRIRALHTGRGRTLRGKRSAMDIKRVYLHPPYGRVRGEDRRDTRDYRDDRRDDYRRDTRQR</sequence>
<dbReference type="InterPro" id="IPR012041">
    <property type="entry name" value="Znf_CPxCG-like"/>
</dbReference>
<dbReference type="PANTHER" id="PTHR42195">
    <property type="entry name" value="UCP015877 FAMILY PROTEIN"/>
    <property type="match status" value="1"/>
</dbReference>